<evidence type="ECO:0000313" key="2">
    <source>
        <dbReference type="Proteomes" id="UP000321250"/>
    </source>
</evidence>
<evidence type="ECO:0000313" key="1">
    <source>
        <dbReference type="EMBL" id="TXC69798.1"/>
    </source>
</evidence>
<dbReference type="AlphaFoldDB" id="A0A5C6UCW6"/>
<proteinExistence type="predicted"/>
<gene>
    <name evidence="1" type="ORF">FSB78_01620</name>
</gene>
<sequence length="167" mass="18083">MIVTIAMMLAGPALARDRDATTPSKALDELTKCTAIAADTDRLACFDRAVKTVVEGQRSKAFVVVDKAEVQRAKRSLFGFSLPSIKLFGSGDDEQALKELTAVMRSSVQLPGGLIRFELDDGGVWETTEQVMLAPRKGDRVTIKAGTLGSYVATAPGRRSARVRRLR</sequence>
<dbReference type="Proteomes" id="UP000321250">
    <property type="component" value="Unassembled WGS sequence"/>
</dbReference>
<protein>
    <submittedName>
        <fullName evidence="1">Uncharacterized protein</fullName>
    </submittedName>
</protein>
<name>A0A5C6UCW6_9SPHN</name>
<dbReference type="EMBL" id="VOQR01000001">
    <property type="protein sequence ID" value="TXC69798.1"/>
    <property type="molecule type" value="Genomic_DNA"/>
</dbReference>
<comment type="caution">
    <text evidence="1">The sequence shown here is derived from an EMBL/GenBank/DDBJ whole genome shotgun (WGS) entry which is preliminary data.</text>
</comment>
<reference evidence="1 2" key="1">
    <citation type="journal article" date="2013" name="Antonie Van Leeuwenhoek">
        <title>Sphingomonas ginsenosidivorax sp. nov., with the ability to transform ginsenosides.</title>
        <authorList>
            <person name="Jin X.F."/>
            <person name="Kim J.K."/>
            <person name="Liu Q.M."/>
            <person name="Kang M.S."/>
            <person name="He D."/>
            <person name="Jin F.X."/>
            <person name="Kim S.C."/>
            <person name="Im W.T."/>
        </authorList>
    </citation>
    <scope>NUCLEOTIDE SEQUENCE [LARGE SCALE GENOMIC DNA]</scope>
    <source>
        <strain evidence="1 2">KHI67</strain>
    </source>
</reference>
<dbReference type="RefSeq" id="WP_147079396.1">
    <property type="nucleotide sequence ID" value="NZ_VOQR01000001.1"/>
</dbReference>
<keyword evidence="2" id="KW-1185">Reference proteome</keyword>
<accession>A0A5C6UCW6</accession>
<dbReference type="OrthoDB" id="7596780at2"/>
<organism evidence="1 2">
    <name type="scientific">Sphingomonas ginsenosidivorax</name>
    <dbReference type="NCBI Taxonomy" id="862135"/>
    <lineage>
        <taxon>Bacteria</taxon>
        <taxon>Pseudomonadati</taxon>
        <taxon>Pseudomonadota</taxon>
        <taxon>Alphaproteobacteria</taxon>
        <taxon>Sphingomonadales</taxon>
        <taxon>Sphingomonadaceae</taxon>
        <taxon>Sphingomonas</taxon>
    </lineage>
</organism>